<dbReference type="PANTHER" id="PTHR42943">
    <property type="entry name" value="GLUTATHIONE S-TRANSFERASE KAPPA"/>
    <property type="match status" value="1"/>
</dbReference>
<dbReference type="PIRSF" id="PIRSF006386">
    <property type="entry name" value="HCCAis_GSTk"/>
    <property type="match status" value="1"/>
</dbReference>
<comment type="caution">
    <text evidence="3">The sequence shown here is derived from an EMBL/GenBank/DDBJ whole genome shotgun (WGS) entry which is preliminary data.</text>
</comment>
<dbReference type="SUPFAM" id="SSF52833">
    <property type="entry name" value="Thioredoxin-like"/>
    <property type="match status" value="1"/>
</dbReference>
<feature type="domain" description="DSBA-like thioredoxin" evidence="2">
    <location>
        <begin position="5"/>
        <end position="197"/>
    </location>
</feature>
<evidence type="ECO:0000313" key="3">
    <source>
        <dbReference type="EMBL" id="GLQ08000.1"/>
    </source>
</evidence>
<dbReference type="Pfam" id="PF01323">
    <property type="entry name" value="DSBA"/>
    <property type="match status" value="1"/>
</dbReference>
<dbReference type="Proteomes" id="UP001161409">
    <property type="component" value="Unassembled WGS sequence"/>
</dbReference>
<evidence type="ECO:0000259" key="2">
    <source>
        <dbReference type="Pfam" id="PF01323"/>
    </source>
</evidence>
<evidence type="ECO:0000313" key="4">
    <source>
        <dbReference type="Proteomes" id="UP001161409"/>
    </source>
</evidence>
<sequence length="200" mass="22483">MTIKIDYYVSLFSPWTFLGHQRISDLAQKYHADLNIIPVNFSKVFSETGGLPLPKRHPVRQAYRMQELIRWTRELGCDMNLEPKHFPVDQTTAVLMVIAAKEQGLDAVKLAGAFMAGVWMDEMNLADADDCVAIANRAGMDGADLLSKSSNPDYMEQYLTNEKKAVAEGVFGAPSYVINGEIFWGQDRLFFVEKKLKAEA</sequence>
<protein>
    <recommendedName>
        <fullName evidence="1">2-hydroxychromene-2-carboxylate isomerase</fullName>
        <ecNumber evidence="1">5.99.1.4</ecNumber>
    </recommendedName>
</protein>
<dbReference type="InterPro" id="IPR014440">
    <property type="entry name" value="HCCAis_GSTk"/>
</dbReference>
<accession>A0ABQ5U8E5</accession>
<comment type="similarity">
    <text evidence="1">Belongs to the GST superfamily. NadH family.</text>
</comment>
<dbReference type="InterPro" id="IPR051924">
    <property type="entry name" value="GST_Kappa/NadH"/>
</dbReference>
<dbReference type="InterPro" id="IPR036249">
    <property type="entry name" value="Thioredoxin-like_sf"/>
</dbReference>
<dbReference type="Gene3D" id="3.40.30.10">
    <property type="entry name" value="Glutaredoxin"/>
    <property type="match status" value="1"/>
</dbReference>
<dbReference type="CDD" id="cd03022">
    <property type="entry name" value="DsbA_HCCA_Iso"/>
    <property type="match status" value="1"/>
</dbReference>
<dbReference type="PANTHER" id="PTHR42943:SF13">
    <property type="entry name" value="GLUTATHIONE S-TRANSFERASE KAPPA-RELATED"/>
    <property type="match status" value="1"/>
</dbReference>
<keyword evidence="1 3" id="KW-0413">Isomerase</keyword>
<dbReference type="InterPro" id="IPR001853">
    <property type="entry name" value="DSBA-like_thioredoxin_dom"/>
</dbReference>
<dbReference type="InterPro" id="IPR044087">
    <property type="entry name" value="NahD-like"/>
</dbReference>
<dbReference type="EC" id="5.99.1.4" evidence="1"/>
<organism evidence="3 4">
    <name type="scientific">Sneathiella chinensis</name>
    <dbReference type="NCBI Taxonomy" id="349750"/>
    <lineage>
        <taxon>Bacteria</taxon>
        <taxon>Pseudomonadati</taxon>
        <taxon>Pseudomonadota</taxon>
        <taxon>Alphaproteobacteria</taxon>
        <taxon>Sneathiellales</taxon>
        <taxon>Sneathiellaceae</taxon>
        <taxon>Sneathiella</taxon>
    </lineage>
</organism>
<dbReference type="EMBL" id="BSNF01000010">
    <property type="protein sequence ID" value="GLQ08000.1"/>
    <property type="molecule type" value="Genomic_DNA"/>
</dbReference>
<name>A0ABQ5U8E5_9PROT</name>
<reference evidence="3" key="1">
    <citation type="journal article" date="2014" name="Int. J. Syst. Evol. Microbiol.">
        <title>Complete genome of a new Firmicutes species belonging to the dominant human colonic microbiota ('Ruminococcus bicirculans') reveals two chromosomes and a selective capacity to utilize plant glucans.</title>
        <authorList>
            <consortium name="NISC Comparative Sequencing Program"/>
            <person name="Wegmann U."/>
            <person name="Louis P."/>
            <person name="Goesmann A."/>
            <person name="Henrissat B."/>
            <person name="Duncan S.H."/>
            <person name="Flint H.J."/>
        </authorList>
    </citation>
    <scope>NUCLEOTIDE SEQUENCE</scope>
    <source>
        <strain evidence="3">NBRC 103408</strain>
    </source>
</reference>
<dbReference type="RefSeq" id="WP_169561881.1">
    <property type="nucleotide sequence ID" value="NZ_BSNF01000010.1"/>
</dbReference>
<gene>
    <name evidence="3" type="ORF">GCM10007924_32220</name>
</gene>
<proteinExistence type="inferred from homology"/>
<dbReference type="GO" id="GO:0016853">
    <property type="term" value="F:isomerase activity"/>
    <property type="evidence" value="ECO:0007669"/>
    <property type="project" value="UniProtKB-KW"/>
</dbReference>
<reference evidence="3" key="2">
    <citation type="submission" date="2023-01" db="EMBL/GenBank/DDBJ databases">
        <title>Draft genome sequence of Sneathiella chinensis strain NBRC 103408.</title>
        <authorList>
            <person name="Sun Q."/>
            <person name="Mori K."/>
        </authorList>
    </citation>
    <scope>NUCLEOTIDE SEQUENCE</scope>
    <source>
        <strain evidence="3">NBRC 103408</strain>
    </source>
</reference>
<comment type="catalytic activity">
    <reaction evidence="1">
        <text>2-hydroxychromene-2-carboxylate = (3E)-4-(2-hydroxyphenyl)-2-oxobut-3-enoate</text>
        <dbReference type="Rhea" id="RHEA:27401"/>
        <dbReference type="ChEBI" id="CHEBI:59350"/>
        <dbReference type="ChEBI" id="CHEBI:59353"/>
        <dbReference type="EC" id="5.99.1.4"/>
    </reaction>
</comment>
<keyword evidence="4" id="KW-1185">Reference proteome</keyword>
<evidence type="ECO:0000256" key="1">
    <source>
        <dbReference type="PIRNR" id="PIRNR006386"/>
    </source>
</evidence>